<gene>
    <name evidence="2" type="ORF">IAD16_04200</name>
</gene>
<dbReference type="NCBIfam" id="TIGR02888">
    <property type="entry name" value="spore_YlmC_YmxH"/>
    <property type="match status" value="1"/>
</dbReference>
<dbReference type="Gene3D" id="2.30.30.240">
    <property type="entry name" value="PRC-barrel domain"/>
    <property type="match status" value="1"/>
</dbReference>
<dbReference type="AlphaFoldDB" id="A0A9D1I5K0"/>
<evidence type="ECO:0000313" key="3">
    <source>
        <dbReference type="Proteomes" id="UP000824091"/>
    </source>
</evidence>
<proteinExistence type="predicted"/>
<evidence type="ECO:0000259" key="1">
    <source>
        <dbReference type="Pfam" id="PF05239"/>
    </source>
</evidence>
<dbReference type="InterPro" id="IPR027275">
    <property type="entry name" value="PRC-brl_dom"/>
</dbReference>
<reference evidence="2" key="1">
    <citation type="submission" date="2020-10" db="EMBL/GenBank/DDBJ databases">
        <authorList>
            <person name="Gilroy R."/>
        </authorList>
    </citation>
    <scope>NUCLEOTIDE SEQUENCE</scope>
    <source>
        <strain evidence="2">11300</strain>
    </source>
</reference>
<name>A0A9D1I5K0_9FIRM</name>
<reference evidence="2" key="2">
    <citation type="journal article" date="2021" name="PeerJ">
        <title>Extensive microbial diversity within the chicken gut microbiome revealed by metagenomics and culture.</title>
        <authorList>
            <person name="Gilroy R."/>
            <person name="Ravi A."/>
            <person name="Getino M."/>
            <person name="Pursley I."/>
            <person name="Horton D.L."/>
            <person name="Alikhan N.F."/>
            <person name="Baker D."/>
            <person name="Gharbi K."/>
            <person name="Hall N."/>
            <person name="Watson M."/>
            <person name="Adriaenssens E.M."/>
            <person name="Foster-Nyarko E."/>
            <person name="Jarju S."/>
            <person name="Secka A."/>
            <person name="Antonio M."/>
            <person name="Oren A."/>
            <person name="Chaudhuri R.R."/>
            <person name="La Ragione R."/>
            <person name="Hildebrand F."/>
            <person name="Pallen M.J."/>
        </authorList>
    </citation>
    <scope>NUCLEOTIDE SEQUENCE</scope>
    <source>
        <strain evidence="2">11300</strain>
    </source>
</reference>
<feature type="domain" description="PRC-barrel" evidence="1">
    <location>
        <begin position="2"/>
        <end position="74"/>
    </location>
</feature>
<sequence length="76" mass="8331">MLLSEIGDKEIVDIVNGSMHGKLWDAEMLFDEKTGAIKSLIVPDPGGIGGRFKDDLQLPWASILVIGEDMIIFRSS</sequence>
<dbReference type="SUPFAM" id="SSF50346">
    <property type="entry name" value="PRC-barrel domain"/>
    <property type="match status" value="1"/>
</dbReference>
<dbReference type="EMBL" id="DVMO01000061">
    <property type="protein sequence ID" value="HIU27558.1"/>
    <property type="molecule type" value="Genomic_DNA"/>
</dbReference>
<dbReference type="InterPro" id="IPR014238">
    <property type="entry name" value="Spore_YlmC/YmxH"/>
</dbReference>
<dbReference type="PANTHER" id="PTHR40061">
    <property type="entry name" value="SPORULATION PROTEIN YLMC-RELATED"/>
    <property type="match status" value="1"/>
</dbReference>
<dbReference type="PANTHER" id="PTHR40061:SF1">
    <property type="entry name" value="SPORULATION PROTEIN YLMC-RELATED"/>
    <property type="match status" value="1"/>
</dbReference>
<organism evidence="2 3">
    <name type="scientific">Candidatus Fimisoma avicola</name>
    <dbReference type="NCBI Taxonomy" id="2840826"/>
    <lineage>
        <taxon>Bacteria</taxon>
        <taxon>Bacillati</taxon>
        <taxon>Bacillota</taxon>
        <taxon>Clostridia</taxon>
        <taxon>Eubacteriales</taxon>
        <taxon>Candidatus Fimisoma</taxon>
    </lineage>
</organism>
<evidence type="ECO:0000313" key="2">
    <source>
        <dbReference type="EMBL" id="HIU27558.1"/>
    </source>
</evidence>
<protein>
    <submittedName>
        <fullName evidence="2">YlmC/YmxH family sporulation protein</fullName>
    </submittedName>
</protein>
<dbReference type="Proteomes" id="UP000824091">
    <property type="component" value="Unassembled WGS sequence"/>
</dbReference>
<dbReference type="InterPro" id="IPR011033">
    <property type="entry name" value="PRC_barrel-like_sf"/>
</dbReference>
<accession>A0A9D1I5K0</accession>
<comment type="caution">
    <text evidence="2">The sequence shown here is derived from an EMBL/GenBank/DDBJ whole genome shotgun (WGS) entry which is preliminary data.</text>
</comment>
<dbReference type="Pfam" id="PF05239">
    <property type="entry name" value="PRC"/>
    <property type="match status" value="1"/>
</dbReference>